<name>Q9FKF8_ARATH</name>
<dbReference type="PANTHER" id="PTHR34189:SF11">
    <property type="entry name" value="TRANSMEMBRANE PROTEIN"/>
    <property type="match status" value="1"/>
</dbReference>
<dbReference type="TAIR" id="AT5G61630"/>
<keyword evidence="1" id="KW-0812">Transmembrane</keyword>
<keyword evidence="1" id="KW-0472">Membrane</keyword>
<accession>Q9FKF8</accession>
<proteinExistence type="predicted"/>
<reference evidence="2" key="1">
    <citation type="journal article" date="1998" name="DNA Res.">
        <title>Structural analysis of Arabidopsis thaliana chromosome 5. VI. Sequence features of the regions of 1,367,185 bp covered by 19 physically assigned P1 and TAC clones.</title>
        <authorList>
            <person name="Kotani H."/>
            <person name="Nakamura Y."/>
            <person name="Sato S."/>
            <person name="Asamizu E."/>
            <person name="Kaneko T."/>
            <person name="Miyajima N."/>
            <person name="Tabata S."/>
        </authorList>
    </citation>
    <scope>NUCLEOTIDE SEQUENCE [LARGE SCALE GENOMIC DNA]</scope>
</reference>
<reference key="2">
    <citation type="journal article" date="2000" name="Nature">
        <title>Sequence and analysis of chromosome 5 of the plant Arabidopsis thaliana.</title>
        <authorList>
            <consortium name="Kazusa DNA Research Institute"/>
            <consortium name="Cold Spring Harbor and Washington University in St Louis Sequencing Consortium"/>
            <consortium name="European Union Arabidopsis Genome Sequencing Consortium"/>
            <person name="Tabata S."/>
            <person name="Kaneko T."/>
            <person name="Nakamura Y."/>
            <person name="Kotani H."/>
            <person name="Kato T."/>
            <person name="Asamizu E."/>
            <person name="Miyajima N."/>
            <person name="Sasamoto S."/>
            <person name="Kimura T."/>
            <person name="Hosouchi T."/>
            <person name="Kawashima K."/>
            <person name="Kohara M."/>
            <person name="Matsumoto M."/>
            <person name="Matsuno A."/>
            <person name="Muraki A."/>
            <person name="Nakayama S."/>
            <person name="Nakazaki N."/>
            <person name="Naruo K."/>
            <person name="Okumura S."/>
            <person name="Shinpo S."/>
            <person name="Takeuchi C."/>
            <person name="Wada T."/>
            <person name="Watanabe A."/>
            <person name="Yamada M."/>
            <person name="Yasuda M."/>
            <person name="Sato S."/>
            <person name="de la Bastide M."/>
            <person name="Huang E."/>
            <person name="Spiegel L."/>
            <person name="Gnoj L."/>
            <person name="O'Shaughnessy A."/>
            <person name="Preston R."/>
            <person name="Habermann K."/>
            <person name="Murray J."/>
            <person name="Johnson D."/>
            <person name="Rohlfing T."/>
            <person name="Nelson J."/>
            <person name="Stoneking T."/>
            <person name="Pepin K."/>
            <person name="Spieth J."/>
            <person name="Sekhon M."/>
            <person name="Armstrong J."/>
            <person name="Becker M."/>
            <person name="Belter E."/>
            <person name="Cordum H."/>
            <person name="Cordes M."/>
            <person name="Courtney L."/>
            <person name="Courtney W."/>
            <person name="Dante M."/>
            <person name="Du H."/>
            <person name="Edwards J."/>
            <person name="Fryman J."/>
            <person name="Haakensen B."/>
            <person name="Lamar E."/>
            <person name="Latreille P."/>
            <person name="Leonard S."/>
            <person name="Meyer R."/>
            <person name="Mulvaney E."/>
            <person name="Ozersky P."/>
            <person name="Riley A."/>
            <person name="Strowmatt C."/>
            <person name="Wagner-McPherson C."/>
            <person name="Wollam A."/>
            <person name="Yoakum M."/>
            <person name="Bell M."/>
            <person name="Dedhia N."/>
            <person name="Parnell L."/>
            <person name="Shah R."/>
            <person name="Rodriguez M."/>
            <person name="See L.H."/>
            <person name="Vil D."/>
            <person name="Baker J."/>
            <person name="Kirchoff K."/>
            <person name="Toth K."/>
            <person name="King L."/>
            <person name="Bahret A."/>
            <person name="Miller B."/>
            <person name="Marra M."/>
            <person name="Martienssen R."/>
            <person name="McCombie W.R."/>
            <person name="Wilson R.K."/>
            <person name="Murphy G."/>
            <person name="Bancroft I."/>
            <person name="Volckaert G."/>
            <person name="Wambutt R."/>
            <person name="Dusterhoft A."/>
            <person name="Stiekema W."/>
            <person name="Pohl T."/>
            <person name="Entian K.D."/>
            <person name="Terryn N."/>
            <person name="Hartley N."/>
            <person name="Bent E."/>
            <person name="Johnson S."/>
            <person name="Langham S.A."/>
            <person name="McCullagh B."/>
            <person name="Robben J."/>
            <person name="Grymonprez B."/>
            <person name="Zimmermann W."/>
            <person name="Ramsperger U."/>
            <person name="Wedler H."/>
            <person name="Balke K."/>
            <person name="Wedler E."/>
            <person name="Peters S."/>
            <person name="van Staveren M."/>
            <person name="Dirkse W."/>
            <person name="Mooijman P."/>
            <person name="Lankhorst R.K."/>
            <person name="Weitzenegger T."/>
            <person name="Bothe G."/>
            <person name="Rose M."/>
            <person name="Hauf J."/>
            <person name="Berneiser S."/>
            <person name="Hempel S."/>
            <person name="Feldpausch M."/>
            <person name="Lamberth S."/>
            <person name="Villarroel R."/>
            <person name="Gielen J."/>
            <person name="Ardiles W."/>
            <person name="Bents O."/>
            <person name="Lemcke K."/>
            <person name="Kolesov G."/>
            <person name="Mayer K."/>
            <person name="Rudd S."/>
            <person name="Schoof H."/>
            <person name="Schueller C."/>
            <person name="Zaccaria P."/>
            <person name="Mewes H.W."/>
            <person name="Bevan M."/>
            <person name="Fransz P."/>
        </authorList>
    </citation>
    <scope>NUCLEOTIDE SEQUENCE [LARGE SCALE GENOMIC DNA]</scope>
    <source>
        <strain>cv. Columbia</strain>
    </source>
</reference>
<evidence type="ECO:0000313" key="2">
    <source>
        <dbReference type="EMBL" id="BAB09007.1"/>
    </source>
</evidence>
<protein>
    <submittedName>
        <fullName evidence="2">Emb|CAB87938.1</fullName>
    </submittedName>
</protein>
<dbReference type="AlphaFoldDB" id="Q9FKF8"/>
<sequence>MYRSASWNRVPEDYSSAPPKGLWMGSVIGPLDENELPSYNNPPEEMVKKEKSRAKFAENAIHIIPFVLLACALVLWLFSNPDVDVGMREESIAAKIEGLTIEGDIDNDSDGTQTGFLGATLELGKQLNINPNISIFLFNLIWEEIKMIHNPIGKTFEYGAIYSNKTQHQKKEAIYLYHA</sequence>
<feature type="transmembrane region" description="Helical" evidence="1">
    <location>
        <begin position="56"/>
        <end position="78"/>
    </location>
</feature>
<organism evidence="2">
    <name type="scientific">Arabidopsis thaliana</name>
    <name type="common">Mouse-ear cress</name>
    <dbReference type="NCBI Taxonomy" id="3702"/>
    <lineage>
        <taxon>Eukaryota</taxon>
        <taxon>Viridiplantae</taxon>
        <taxon>Streptophyta</taxon>
        <taxon>Embryophyta</taxon>
        <taxon>Tracheophyta</taxon>
        <taxon>Spermatophyta</taxon>
        <taxon>Magnoliopsida</taxon>
        <taxon>eudicotyledons</taxon>
        <taxon>Gunneridae</taxon>
        <taxon>Pentapetalae</taxon>
        <taxon>rosids</taxon>
        <taxon>malvids</taxon>
        <taxon>Brassicales</taxon>
        <taxon>Brassicaceae</taxon>
        <taxon>Camelineae</taxon>
        <taxon>Arabidopsis</taxon>
    </lineage>
</organism>
<dbReference type="EMBL" id="AB012239">
    <property type="protein sequence ID" value="BAB09007.1"/>
    <property type="molecule type" value="Genomic_DNA"/>
</dbReference>
<keyword evidence="1" id="KW-1133">Transmembrane helix</keyword>
<evidence type="ECO:0000256" key="1">
    <source>
        <dbReference type="SAM" id="Phobius"/>
    </source>
</evidence>
<dbReference type="ExpressionAtlas" id="Q9FKF8">
    <property type="expression patterns" value="baseline and differential"/>
</dbReference>
<dbReference type="PANTHER" id="PTHR34189">
    <property type="entry name" value="TRANSMEMBRANE PROTEIN"/>
    <property type="match status" value="1"/>
</dbReference>